<dbReference type="PANTHER" id="PTHR47843">
    <property type="entry name" value="BTB DOMAIN-CONTAINING PROTEIN-RELATED"/>
    <property type="match status" value="1"/>
</dbReference>
<dbReference type="SMART" id="SM00225">
    <property type="entry name" value="BTB"/>
    <property type="match status" value="1"/>
</dbReference>
<dbReference type="EMBL" id="CP099421">
    <property type="protein sequence ID" value="USW52919.1"/>
    <property type="molecule type" value="Genomic_DNA"/>
</dbReference>
<proteinExistence type="predicted"/>
<feature type="domain" description="BTB" evidence="1">
    <location>
        <begin position="23"/>
        <end position="90"/>
    </location>
</feature>
<dbReference type="OrthoDB" id="3645966at2759"/>
<gene>
    <name evidence="2" type="ORF">Slin15195_G062380</name>
</gene>
<evidence type="ECO:0000313" key="2">
    <source>
        <dbReference type="EMBL" id="USW52919.1"/>
    </source>
</evidence>
<dbReference type="AlphaFoldDB" id="A0A9Q9EK62"/>
<dbReference type="PANTHER" id="PTHR47843:SF5">
    <property type="entry name" value="BTB_POZ DOMAIN PROTEIN"/>
    <property type="match status" value="1"/>
</dbReference>
<dbReference type="SUPFAM" id="SSF54695">
    <property type="entry name" value="POZ domain"/>
    <property type="match status" value="1"/>
</dbReference>
<dbReference type="InterPro" id="IPR000210">
    <property type="entry name" value="BTB/POZ_dom"/>
</dbReference>
<keyword evidence="3" id="KW-1185">Reference proteome</keyword>
<dbReference type="InterPro" id="IPR011333">
    <property type="entry name" value="SKP1/BTB/POZ_sf"/>
</dbReference>
<evidence type="ECO:0000313" key="3">
    <source>
        <dbReference type="Proteomes" id="UP001056384"/>
    </source>
</evidence>
<dbReference type="Proteomes" id="UP001056384">
    <property type="component" value="Chromosome 4"/>
</dbReference>
<name>A0A9Q9EK62_9PEZI</name>
<dbReference type="PROSITE" id="PS50097">
    <property type="entry name" value="BTB"/>
    <property type="match status" value="1"/>
</dbReference>
<sequence length="249" mass="28199">MALNNAKPVLDSIRGLLGDSRYADLTITCGERKWRVHKAVVCTRCEFFAKAVDRRFKESTDNIVDLEEDPPKAVAAMMRFLYTDDYDDTVDEADNEEVWKPLPTNIQVHATADKYGLTQLADLAIAKFKSHLNGIELQDMGFDEAVRQKAYGVDEGRKEPFRKCLLDCAMERGKRLVCTSRFHDLVSRVPAFAAALVAETSQLERVEEFRWNTRAYECPECDKKLSADWTFTGTSILAGYCPYCGDEAL</sequence>
<protein>
    <submittedName>
        <fullName evidence="2">BTB/POZ domain-containing protein</fullName>
    </submittedName>
</protein>
<dbReference type="Pfam" id="PF00651">
    <property type="entry name" value="BTB"/>
    <property type="match status" value="1"/>
</dbReference>
<dbReference type="CDD" id="cd18186">
    <property type="entry name" value="BTB_POZ_ZBTB_KLHL-like"/>
    <property type="match status" value="1"/>
</dbReference>
<dbReference type="Gene3D" id="3.30.710.10">
    <property type="entry name" value="Potassium Channel Kv1.1, Chain A"/>
    <property type="match status" value="1"/>
</dbReference>
<evidence type="ECO:0000259" key="1">
    <source>
        <dbReference type="PROSITE" id="PS50097"/>
    </source>
</evidence>
<reference evidence="2" key="1">
    <citation type="submission" date="2022-06" db="EMBL/GenBank/DDBJ databases">
        <title>Complete genome sequences of two strains of the flax pathogen Septoria linicola.</title>
        <authorList>
            <person name="Lapalu N."/>
            <person name="Simon A."/>
            <person name="Demenou B."/>
            <person name="Paumier D."/>
            <person name="Guillot M.-P."/>
            <person name="Gout L."/>
            <person name="Valade R."/>
        </authorList>
    </citation>
    <scope>NUCLEOTIDE SEQUENCE</scope>
    <source>
        <strain evidence="2">SE15195</strain>
    </source>
</reference>
<organism evidence="2 3">
    <name type="scientific">Septoria linicola</name>
    <dbReference type="NCBI Taxonomy" id="215465"/>
    <lineage>
        <taxon>Eukaryota</taxon>
        <taxon>Fungi</taxon>
        <taxon>Dikarya</taxon>
        <taxon>Ascomycota</taxon>
        <taxon>Pezizomycotina</taxon>
        <taxon>Dothideomycetes</taxon>
        <taxon>Dothideomycetidae</taxon>
        <taxon>Mycosphaerellales</taxon>
        <taxon>Mycosphaerellaceae</taxon>
        <taxon>Septoria</taxon>
    </lineage>
</organism>
<accession>A0A9Q9EK62</accession>